<reference evidence="2 3" key="1">
    <citation type="submission" date="2020-04" db="EMBL/GenBank/DDBJ databases">
        <title>A Flavivirga sp. nov.</title>
        <authorList>
            <person name="Sun X."/>
        </authorList>
    </citation>
    <scope>NUCLEOTIDE SEQUENCE [LARGE SCALE GENOMIC DNA]</scope>
    <source>
        <strain evidence="2 3">Y03</strain>
    </source>
</reference>
<sequence length="308" mass="34291">MRKLFLVLISIVLLNIYSCDDGDVITVEFDFEETFSVCEGVSSLVFYKTKNDPSESLSLKIDELSSLDEILVLDETTQTYEKNFNISTTNPFNYRTYGNTKLPDNLFCNDIPASDITITQDIESTDGTATIKTILTEDDNDGIPAELEDLNNNKNLDDDDTDGDTIPNYLDADDDGDNVLTKDEKPDPNDDGDFSDAQDTDGDGTPDYLDKDDDDDGVDTRDEENDTQDKNPANDITNGDIGADYLNPDVATEVVATEYRDHNISQTYTVTLKISNFDLTLISLDEFDFGVLQNSKLTTTRKGEPVFN</sequence>
<evidence type="ECO:0000313" key="3">
    <source>
        <dbReference type="Proteomes" id="UP000746690"/>
    </source>
</evidence>
<evidence type="ECO:0000256" key="1">
    <source>
        <dbReference type="SAM" id="MobiDB-lite"/>
    </source>
</evidence>
<dbReference type="RefSeq" id="WP_169669182.1">
    <property type="nucleotide sequence ID" value="NZ_JABBHF010000001.1"/>
</dbReference>
<feature type="compositionally biased region" description="Acidic residues" evidence="1">
    <location>
        <begin position="189"/>
        <end position="226"/>
    </location>
</feature>
<dbReference type="Proteomes" id="UP000746690">
    <property type="component" value="Unassembled WGS sequence"/>
</dbReference>
<accession>A0ABX1RSW7</accession>
<evidence type="ECO:0000313" key="2">
    <source>
        <dbReference type="EMBL" id="NMH86075.1"/>
    </source>
</evidence>
<organism evidence="2 3">
    <name type="scientific">Flavivirga algicola</name>
    <dbReference type="NCBI Taxonomy" id="2729136"/>
    <lineage>
        <taxon>Bacteria</taxon>
        <taxon>Pseudomonadati</taxon>
        <taxon>Bacteroidota</taxon>
        <taxon>Flavobacteriia</taxon>
        <taxon>Flavobacteriales</taxon>
        <taxon>Flavobacteriaceae</taxon>
        <taxon>Flavivirga</taxon>
    </lineage>
</organism>
<name>A0ABX1RSW7_9FLAO</name>
<feature type="region of interest" description="Disordered" evidence="1">
    <location>
        <begin position="140"/>
        <end position="245"/>
    </location>
</feature>
<feature type="compositionally biased region" description="Acidic residues" evidence="1">
    <location>
        <begin position="140"/>
        <end position="149"/>
    </location>
</feature>
<gene>
    <name evidence="2" type="ORF">HHX25_01035</name>
</gene>
<comment type="caution">
    <text evidence="2">The sequence shown here is derived from an EMBL/GenBank/DDBJ whole genome shotgun (WGS) entry which is preliminary data.</text>
</comment>
<proteinExistence type="predicted"/>
<keyword evidence="3" id="KW-1185">Reference proteome</keyword>
<protein>
    <submittedName>
        <fullName evidence="2">Uncharacterized protein</fullName>
    </submittedName>
</protein>
<dbReference type="EMBL" id="JABBHF010000001">
    <property type="protein sequence ID" value="NMH86075.1"/>
    <property type="molecule type" value="Genomic_DNA"/>
</dbReference>